<dbReference type="AlphaFoldDB" id="R7VKU5"/>
<accession>R7VKU5</accession>
<dbReference type="Proteomes" id="UP000014760">
    <property type="component" value="Unassembled WGS sequence"/>
</dbReference>
<evidence type="ECO:0000313" key="3">
    <source>
        <dbReference type="Proteomes" id="UP000014760"/>
    </source>
</evidence>
<dbReference type="OMA" id="EMPARNN"/>
<reference evidence="1 3" key="2">
    <citation type="journal article" date="2013" name="Nature">
        <title>Insights into bilaterian evolution from three spiralian genomes.</title>
        <authorList>
            <person name="Simakov O."/>
            <person name="Marletaz F."/>
            <person name="Cho S.J."/>
            <person name="Edsinger-Gonzales E."/>
            <person name="Havlak P."/>
            <person name="Hellsten U."/>
            <person name="Kuo D.H."/>
            <person name="Larsson T."/>
            <person name="Lv J."/>
            <person name="Arendt D."/>
            <person name="Savage R."/>
            <person name="Osoegawa K."/>
            <person name="de Jong P."/>
            <person name="Grimwood J."/>
            <person name="Chapman J.A."/>
            <person name="Shapiro H."/>
            <person name="Aerts A."/>
            <person name="Otillar R.P."/>
            <person name="Terry A.Y."/>
            <person name="Boore J.L."/>
            <person name="Grigoriev I.V."/>
            <person name="Lindberg D.R."/>
            <person name="Seaver E.C."/>
            <person name="Weisblat D.A."/>
            <person name="Putnam N.H."/>
            <person name="Rokhsar D.S."/>
        </authorList>
    </citation>
    <scope>NUCLEOTIDE SEQUENCE</scope>
    <source>
        <strain evidence="1 3">I ESC-2004</strain>
    </source>
</reference>
<name>R7VKU5_CAPTE</name>
<dbReference type="EMBL" id="AMQN01016769">
    <property type="status" value="NOT_ANNOTATED_CDS"/>
    <property type="molecule type" value="Genomic_DNA"/>
</dbReference>
<sequence length="200" mass="21426">MARHLISGYPEPGSFHFLLDKQGPLLTFSMFSRRSNFGNTCEVSLKITDNKGLLANVSAQVNALEGNGTEHCCEDSGYCCPNTEHECCAMTTIDLCCSTGQACCPDVGCGFVTATCCPDGFFPPDHVCCPGGGACETDKTCCPAGCCAQGAECCDDWGCCDPGTYCCEFDCCSDETGEVVYKRGDDWLEQKLENDIPNEL</sequence>
<dbReference type="EMBL" id="KB292386">
    <property type="protein sequence ID" value="ELU17666.1"/>
    <property type="molecule type" value="Genomic_DNA"/>
</dbReference>
<dbReference type="HOGENOM" id="CLU_1367378_0_0_1"/>
<reference evidence="3" key="1">
    <citation type="submission" date="2012-12" db="EMBL/GenBank/DDBJ databases">
        <authorList>
            <person name="Hellsten U."/>
            <person name="Grimwood J."/>
            <person name="Chapman J.A."/>
            <person name="Shapiro H."/>
            <person name="Aerts A."/>
            <person name="Otillar R.P."/>
            <person name="Terry A.Y."/>
            <person name="Boore J.L."/>
            <person name="Simakov O."/>
            <person name="Marletaz F."/>
            <person name="Cho S.-J."/>
            <person name="Edsinger-Gonzales E."/>
            <person name="Havlak P."/>
            <person name="Kuo D.-H."/>
            <person name="Larsson T."/>
            <person name="Lv J."/>
            <person name="Arendt D."/>
            <person name="Savage R."/>
            <person name="Osoegawa K."/>
            <person name="de Jong P."/>
            <person name="Lindberg D.R."/>
            <person name="Seaver E.C."/>
            <person name="Weisblat D.A."/>
            <person name="Putnam N.H."/>
            <person name="Grigoriev I.V."/>
            <person name="Rokhsar D.S."/>
        </authorList>
    </citation>
    <scope>NUCLEOTIDE SEQUENCE</scope>
    <source>
        <strain evidence="3">I ESC-2004</strain>
    </source>
</reference>
<organism evidence="1">
    <name type="scientific">Capitella teleta</name>
    <name type="common">Polychaete worm</name>
    <dbReference type="NCBI Taxonomy" id="283909"/>
    <lineage>
        <taxon>Eukaryota</taxon>
        <taxon>Metazoa</taxon>
        <taxon>Spiralia</taxon>
        <taxon>Lophotrochozoa</taxon>
        <taxon>Annelida</taxon>
        <taxon>Polychaeta</taxon>
        <taxon>Sedentaria</taxon>
        <taxon>Scolecida</taxon>
        <taxon>Capitellidae</taxon>
        <taxon>Capitella</taxon>
    </lineage>
</organism>
<gene>
    <name evidence="1" type="ORF">CAPTEDRAFT_193580</name>
</gene>
<evidence type="ECO:0000313" key="1">
    <source>
        <dbReference type="EMBL" id="ELU17666.1"/>
    </source>
</evidence>
<protein>
    <submittedName>
        <fullName evidence="1 2">Uncharacterized protein</fullName>
    </submittedName>
</protein>
<dbReference type="EnsemblMetazoa" id="CapteT193580">
    <property type="protein sequence ID" value="CapteP193580"/>
    <property type="gene ID" value="CapteG193580"/>
</dbReference>
<evidence type="ECO:0000313" key="2">
    <source>
        <dbReference type="EnsemblMetazoa" id="CapteP193580"/>
    </source>
</evidence>
<keyword evidence="3" id="KW-1185">Reference proteome</keyword>
<proteinExistence type="predicted"/>
<reference evidence="2" key="3">
    <citation type="submission" date="2015-06" db="UniProtKB">
        <authorList>
            <consortium name="EnsemblMetazoa"/>
        </authorList>
    </citation>
    <scope>IDENTIFICATION</scope>
</reference>